<evidence type="ECO:0000256" key="7">
    <source>
        <dbReference type="PIRNR" id="PIRNR001093"/>
    </source>
</evidence>
<dbReference type="GO" id="GO:0005764">
    <property type="term" value="C:lysosome"/>
    <property type="evidence" value="ECO:0007669"/>
    <property type="project" value="TreeGrafter"/>
</dbReference>
<dbReference type="GO" id="GO:0006689">
    <property type="term" value="P:ganglioside catabolic process"/>
    <property type="evidence" value="ECO:0007669"/>
    <property type="project" value="TreeGrafter"/>
</dbReference>
<dbReference type="FunFam" id="3.20.20.80:FF:000063">
    <property type="entry name" value="Beta-hexosaminidase"/>
    <property type="match status" value="1"/>
</dbReference>
<protein>
    <recommendedName>
        <fullName evidence="7">Beta-hexosaminidase</fullName>
        <ecNumber evidence="7">3.2.1.52</ecNumber>
    </recommendedName>
</protein>
<dbReference type="GO" id="GO:0004563">
    <property type="term" value="F:beta-N-acetylhexosaminidase activity"/>
    <property type="evidence" value="ECO:0007669"/>
    <property type="project" value="UniProtKB-EC"/>
</dbReference>
<name>A0A815J3C0_9BILA</name>
<dbReference type="Pfam" id="PF00728">
    <property type="entry name" value="Glyco_hydro_20"/>
    <property type="match status" value="1"/>
</dbReference>
<dbReference type="Gene3D" id="3.30.379.10">
    <property type="entry name" value="Chitobiase/beta-hexosaminidase domain 2-like"/>
    <property type="match status" value="1"/>
</dbReference>
<dbReference type="GO" id="GO:0016020">
    <property type="term" value="C:membrane"/>
    <property type="evidence" value="ECO:0007669"/>
    <property type="project" value="TreeGrafter"/>
</dbReference>
<keyword evidence="6 7" id="KW-0326">Glycosidase</keyword>
<evidence type="ECO:0000259" key="13">
    <source>
        <dbReference type="Pfam" id="PF14845"/>
    </source>
</evidence>
<dbReference type="InterPro" id="IPR015883">
    <property type="entry name" value="Glyco_hydro_20_cat"/>
</dbReference>
<evidence type="ECO:0000256" key="4">
    <source>
        <dbReference type="ARBA" id="ARBA00022801"/>
    </source>
</evidence>
<dbReference type="InterPro" id="IPR029019">
    <property type="entry name" value="HEX_eukaryotic_N"/>
</dbReference>
<keyword evidence="5" id="KW-0325">Glycoprotein</keyword>
<keyword evidence="4 7" id="KW-0378">Hydrolase</keyword>
<accession>A0A815J3C0</accession>
<evidence type="ECO:0000259" key="12">
    <source>
        <dbReference type="Pfam" id="PF00728"/>
    </source>
</evidence>
<dbReference type="PANTHER" id="PTHR22600">
    <property type="entry name" value="BETA-HEXOSAMINIDASE"/>
    <property type="match status" value="1"/>
</dbReference>
<feature type="transmembrane region" description="Helical" evidence="10">
    <location>
        <begin position="600"/>
        <end position="618"/>
    </location>
</feature>
<dbReference type="GO" id="GO:0005975">
    <property type="term" value="P:carbohydrate metabolic process"/>
    <property type="evidence" value="ECO:0007669"/>
    <property type="project" value="InterPro"/>
</dbReference>
<dbReference type="CDD" id="cd06562">
    <property type="entry name" value="GH20_HexA_HexB-like"/>
    <property type="match status" value="1"/>
</dbReference>
<dbReference type="EC" id="3.2.1.52" evidence="7"/>
<evidence type="ECO:0000256" key="1">
    <source>
        <dbReference type="ARBA" id="ARBA00001231"/>
    </source>
</evidence>
<feature type="active site" description="Proton donor" evidence="8">
    <location>
        <position position="337"/>
    </location>
</feature>
<dbReference type="Pfam" id="PF14845">
    <property type="entry name" value="Glycohydro_20b2"/>
    <property type="match status" value="1"/>
</dbReference>
<keyword evidence="10" id="KW-0812">Transmembrane</keyword>
<feature type="disulfide bond" evidence="9">
    <location>
        <begin position="533"/>
        <end position="550"/>
    </location>
</feature>
<dbReference type="InterPro" id="IPR017853">
    <property type="entry name" value="GH"/>
</dbReference>
<evidence type="ECO:0000256" key="9">
    <source>
        <dbReference type="PIRSR" id="PIRSR001093-2"/>
    </source>
</evidence>
<comment type="catalytic activity">
    <reaction evidence="1 7">
        <text>Hydrolysis of terminal non-reducing N-acetyl-D-hexosamine residues in N-acetyl-beta-D-hexosaminides.</text>
        <dbReference type="EC" id="3.2.1.52"/>
    </reaction>
</comment>
<feature type="chain" id="PRO_5032764423" description="Beta-hexosaminidase" evidence="11">
    <location>
        <begin position="16"/>
        <end position="619"/>
    </location>
</feature>
<evidence type="ECO:0000256" key="3">
    <source>
        <dbReference type="ARBA" id="ARBA00022729"/>
    </source>
</evidence>
<dbReference type="PRINTS" id="PR00738">
    <property type="entry name" value="GLHYDRLASE20"/>
</dbReference>
<evidence type="ECO:0000313" key="14">
    <source>
        <dbReference type="EMBL" id="CAF1372746.1"/>
    </source>
</evidence>
<keyword evidence="10" id="KW-1133">Transmembrane helix</keyword>
<dbReference type="PIRSF" id="PIRSF001093">
    <property type="entry name" value="B-hxosamndse_ab_euk"/>
    <property type="match status" value="1"/>
</dbReference>
<dbReference type="EMBL" id="CAJNOE010001004">
    <property type="protein sequence ID" value="CAF1372746.1"/>
    <property type="molecule type" value="Genomic_DNA"/>
</dbReference>
<comment type="caution">
    <text evidence="14">The sequence shown here is derived from an EMBL/GenBank/DDBJ whole genome shotgun (WGS) entry which is preliminary data.</text>
</comment>
<dbReference type="PANTHER" id="PTHR22600:SF21">
    <property type="entry name" value="BETA-HEXOSAMINIDASE A"/>
    <property type="match status" value="1"/>
</dbReference>
<keyword evidence="9" id="KW-1015">Disulfide bond</keyword>
<keyword evidence="3 11" id="KW-0732">Signal</keyword>
<feature type="disulfide bond" evidence="9">
    <location>
        <begin position="66"/>
        <end position="111"/>
    </location>
</feature>
<dbReference type="SUPFAM" id="SSF51445">
    <property type="entry name" value="(Trans)glycosidases"/>
    <property type="match status" value="1"/>
</dbReference>
<dbReference type="SUPFAM" id="SSF55545">
    <property type="entry name" value="beta-N-acetylhexosaminidase-like domain"/>
    <property type="match status" value="1"/>
</dbReference>
<proteinExistence type="inferred from homology"/>
<evidence type="ECO:0000256" key="11">
    <source>
        <dbReference type="SAM" id="SignalP"/>
    </source>
</evidence>
<reference evidence="14" key="1">
    <citation type="submission" date="2021-02" db="EMBL/GenBank/DDBJ databases">
        <authorList>
            <person name="Nowell W R."/>
        </authorList>
    </citation>
    <scope>NUCLEOTIDE SEQUENCE</scope>
</reference>
<feature type="domain" description="Glycoside hydrolase family 20 catalytic" evidence="12">
    <location>
        <begin position="175"/>
        <end position="515"/>
    </location>
</feature>
<evidence type="ECO:0000256" key="6">
    <source>
        <dbReference type="ARBA" id="ARBA00023295"/>
    </source>
</evidence>
<evidence type="ECO:0000256" key="10">
    <source>
        <dbReference type="SAM" id="Phobius"/>
    </source>
</evidence>
<feature type="signal peptide" evidence="11">
    <location>
        <begin position="1"/>
        <end position="15"/>
    </location>
</feature>
<dbReference type="Gene3D" id="3.20.20.80">
    <property type="entry name" value="Glycosidases"/>
    <property type="match status" value="1"/>
</dbReference>
<dbReference type="Proteomes" id="UP000663860">
    <property type="component" value="Unassembled WGS sequence"/>
</dbReference>
<dbReference type="GO" id="GO:0030203">
    <property type="term" value="P:glycosaminoglycan metabolic process"/>
    <property type="evidence" value="ECO:0007669"/>
    <property type="project" value="TreeGrafter"/>
</dbReference>
<dbReference type="AlphaFoldDB" id="A0A815J3C0"/>
<sequence>MKYLLFILCFYNIQCDITYIEVKYPLAGKRSPPNAIWPHPQKIDISNDLLYIHPNDLKVYSNIENCDIITKAIERYKPIFFPPTLDMHHPPSDTDNILQNLTLNIKGNSQCEKYIELNSNEAYNLTISQKIALVEANSVWGLLRGLETVSQLIYINEQNYVVINSSVHIIDSPRFRHRGVMLDSARHFLPVSIIKKNLDVMSYNKFNVFHWHLVDDQSFPFESKTFPNLSRAGAFSHDHVYTPADVADIIEHARLLGIRVIPEIDTPGHTHSWSKSMPELITVCWSHGKPYQAIYSIQGEMEIFNPSEPRVYSTMDTLLREMKERFPSNYIHLGMDEVYDKCWLSNPSIRQWMVDNNILSTKSLHKYYADRILDITRNLSVTPIVWQDVWDEKVELPPGTIIQVWKDSSDNIEFASWASYLNRAANEGYNVILSSPWYLNYINYGKYNTDASVMNLEFFKYYEVEPLRQFSGSNEAKQRILGGEACLWGEFVDGTNLLSRFWPKAAAVAERLWSPAHINNSEDAQFRLDVHRCRLLRRGIPAQPILNGYCGNYELGMAKSMINHPAFNYDSAVWNDKTVQSSSHSGKVLASLSSSSSLRMFSYNVYSILLLFIGYFYYK</sequence>
<evidence type="ECO:0000256" key="8">
    <source>
        <dbReference type="PIRSR" id="PIRSR001093-1"/>
    </source>
</evidence>
<feature type="disulfide bond" evidence="9">
    <location>
        <begin position="284"/>
        <end position="342"/>
    </location>
</feature>
<keyword evidence="10" id="KW-0472">Membrane</keyword>
<evidence type="ECO:0000313" key="15">
    <source>
        <dbReference type="Proteomes" id="UP000663860"/>
    </source>
</evidence>
<feature type="domain" description="Beta-hexosaminidase eukaryotic type N-terminal" evidence="13">
    <location>
        <begin position="36"/>
        <end position="152"/>
    </location>
</feature>
<comment type="similarity">
    <text evidence="2 7">Belongs to the glycosyl hydrolase 20 family.</text>
</comment>
<evidence type="ECO:0000256" key="5">
    <source>
        <dbReference type="ARBA" id="ARBA00023180"/>
    </source>
</evidence>
<evidence type="ECO:0000256" key="2">
    <source>
        <dbReference type="ARBA" id="ARBA00006285"/>
    </source>
</evidence>
<dbReference type="InterPro" id="IPR025705">
    <property type="entry name" value="Beta_hexosaminidase_sua/sub"/>
</dbReference>
<dbReference type="InterPro" id="IPR029018">
    <property type="entry name" value="Hex-like_dom2"/>
</dbReference>
<organism evidence="14 15">
    <name type="scientific">Adineta steineri</name>
    <dbReference type="NCBI Taxonomy" id="433720"/>
    <lineage>
        <taxon>Eukaryota</taxon>
        <taxon>Metazoa</taxon>
        <taxon>Spiralia</taxon>
        <taxon>Gnathifera</taxon>
        <taxon>Rotifera</taxon>
        <taxon>Eurotatoria</taxon>
        <taxon>Bdelloidea</taxon>
        <taxon>Adinetida</taxon>
        <taxon>Adinetidae</taxon>
        <taxon>Adineta</taxon>
    </lineage>
</organism>
<gene>
    <name evidence="14" type="ORF">IZO911_LOCUS37955</name>
</gene>